<evidence type="ECO:0000313" key="1">
    <source>
        <dbReference type="EMBL" id="SDZ62328.1"/>
    </source>
</evidence>
<dbReference type="EMBL" id="FNPX01000039">
    <property type="protein sequence ID" value="SDZ62328.1"/>
    <property type="molecule type" value="Genomic_DNA"/>
</dbReference>
<sequence length="54" mass="5746">MTSAKTDSARLKAADPLGKIVGLFRDVRENRSGGDEALAELEAKLNALFARNTG</sequence>
<organism evidence="1 2">
    <name type="scientific">Jannaschia faecimaris</name>
    <dbReference type="NCBI Taxonomy" id="1244108"/>
    <lineage>
        <taxon>Bacteria</taxon>
        <taxon>Pseudomonadati</taxon>
        <taxon>Pseudomonadota</taxon>
        <taxon>Alphaproteobacteria</taxon>
        <taxon>Rhodobacterales</taxon>
        <taxon>Roseobacteraceae</taxon>
        <taxon>Jannaschia</taxon>
    </lineage>
</organism>
<dbReference type="AlphaFoldDB" id="A0A1H3UIY2"/>
<evidence type="ECO:0000313" key="2">
    <source>
        <dbReference type="Proteomes" id="UP000198914"/>
    </source>
</evidence>
<dbReference type="RefSeq" id="WP_170831535.1">
    <property type="nucleotide sequence ID" value="NZ_FNPX01000039.1"/>
</dbReference>
<reference evidence="2" key="1">
    <citation type="submission" date="2016-10" db="EMBL/GenBank/DDBJ databases">
        <authorList>
            <person name="Varghese N."/>
            <person name="Submissions S."/>
        </authorList>
    </citation>
    <scope>NUCLEOTIDE SEQUENCE [LARGE SCALE GENOMIC DNA]</scope>
    <source>
        <strain evidence="2">DSM 100420</strain>
    </source>
</reference>
<protein>
    <submittedName>
        <fullName evidence="1">Uncharacterized protein</fullName>
    </submittedName>
</protein>
<dbReference type="Proteomes" id="UP000198914">
    <property type="component" value="Unassembled WGS sequence"/>
</dbReference>
<accession>A0A1H3UIY2</accession>
<name>A0A1H3UIY2_9RHOB</name>
<keyword evidence="2" id="KW-1185">Reference proteome</keyword>
<proteinExistence type="predicted"/>
<gene>
    <name evidence="1" type="ORF">SAMN05444004_1394</name>
</gene>